<feature type="compositionally biased region" description="Polar residues" evidence="1">
    <location>
        <begin position="529"/>
        <end position="539"/>
    </location>
</feature>
<proteinExistence type="predicted"/>
<evidence type="ECO:0000259" key="2">
    <source>
        <dbReference type="Pfam" id="PF07287"/>
    </source>
</evidence>
<dbReference type="Proteomes" id="UP000183809">
    <property type="component" value="Unassembled WGS sequence"/>
</dbReference>
<dbReference type="InterPro" id="IPR056362">
    <property type="entry name" value="AtuA-like_ferredoxin_dom"/>
</dbReference>
<dbReference type="AlphaFoldDB" id="A0A1J9RPM6"/>
<protein>
    <recommendedName>
        <fullName evidence="6">Duf1446 domain-containing protein</fullName>
    </recommendedName>
</protein>
<name>A0A1J9RPM6_9PEZI</name>
<feature type="domain" description="AtuA-like ferredoxin-fold" evidence="3">
    <location>
        <begin position="543"/>
        <end position="663"/>
    </location>
</feature>
<evidence type="ECO:0000313" key="4">
    <source>
        <dbReference type="EMBL" id="OJD30415.1"/>
    </source>
</evidence>
<gene>
    <name evidence="4" type="ORF">BKCO1_6100033</name>
</gene>
<dbReference type="PANTHER" id="PTHR47585:SF1">
    <property type="entry name" value="DUF1446 DOMAIN-CONTAINING PROTEIN"/>
    <property type="match status" value="1"/>
</dbReference>
<dbReference type="Pfam" id="PF23544">
    <property type="entry name" value="AtuA_ferredoxin"/>
    <property type="match status" value="1"/>
</dbReference>
<sequence length="681" mass="72154">MPTSSWREGEFGKRPVRIANCSGYCGDPATEMHKQATLGTHHSHDHAIDFITGDYLAEVNLAKNADAHAAGQHPGYEPSALEGLRAALDAIADRGIKVALNGGALNPGGLAREVAAMAARKRGGRCAGLRVAFVDGDDLMRGGEVGKVMPVALPHLDGEEGGGVGGGEQGGLGAAAGARVVAANAYLGARGILAAFRNGADIVVAGRVSDASPVIAAAWYWWGWTDAQYDELAGALIAGHLIECSAYVTGGNFAGFADAAKYGEGWMERFLEPGFPIVEVAGDGGCVVTKHEGTGGVVDADTVRSQLLYELQGNVYLHSDVKAVLDGVVVEEVGKDRVRVSGIKGLPPPPTTKLAIFYEGGYECQLLFNAAGYGWREKCDLFEKQVRKQMGDETIQKLDCLEFQRIGVPAENPWDQNSSTMYIRIVAQAKTEAPLLEISNAVANISLRHFHGFHNSLDLRTATPRPYLAYYPAIWPQSALTETAHFVSASASSSTDEITTTITSSHPAGHPPAYEPLPAHRDSYDTADASPTTSPSGQATRRVRLGDVALARSGDKGGNLNVGIYARGGDGDGEGGGGDQQQVLAGKRWDCLRRMLSREKMWELLGGDVAAAGGVYKVERVEFPGIRAVHFVVYGLLGRGVSSATRLDAFGKGFADYLRDKVVEVPVELLGEEGGRGEARL</sequence>
<dbReference type="RefSeq" id="XP_020126675.1">
    <property type="nucleotide sequence ID" value="XM_020278000.1"/>
</dbReference>
<dbReference type="OrthoDB" id="10265871at2759"/>
<evidence type="ECO:0000259" key="3">
    <source>
        <dbReference type="Pfam" id="PF23544"/>
    </source>
</evidence>
<dbReference type="EMBL" id="MNUE01000061">
    <property type="protein sequence ID" value="OJD30415.1"/>
    <property type="molecule type" value="Genomic_DNA"/>
</dbReference>
<reference evidence="4 5" key="1">
    <citation type="submission" date="2016-10" db="EMBL/GenBank/DDBJ databases">
        <title>Proteomics and genomics reveal pathogen-plant mechanisms compatible with a hemibiotrophic lifestyle of Diplodia corticola.</title>
        <authorList>
            <person name="Fernandes I."/>
            <person name="De Jonge R."/>
            <person name="Van De Peer Y."/>
            <person name="Devreese B."/>
            <person name="Alves A."/>
            <person name="Esteves A.C."/>
        </authorList>
    </citation>
    <scope>NUCLEOTIDE SEQUENCE [LARGE SCALE GENOMIC DNA]</scope>
    <source>
        <strain evidence="4 5">CBS 112549</strain>
    </source>
</reference>
<organism evidence="4 5">
    <name type="scientific">Diplodia corticola</name>
    <dbReference type="NCBI Taxonomy" id="236234"/>
    <lineage>
        <taxon>Eukaryota</taxon>
        <taxon>Fungi</taxon>
        <taxon>Dikarya</taxon>
        <taxon>Ascomycota</taxon>
        <taxon>Pezizomycotina</taxon>
        <taxon>Dothideomycetes</taxon>
        <taxon>Dothideomycetes incertae sedis</taxon>
        <taxon>Botryosphaeriales</taxon>
        <taxon>Botryosphaeriaceae</taxon>
        <taxon>Diplodia</taxon>
    </lineage>
</organism>
<dbReference type="PANTHER" id="PTHR47585">
    <property type="match status" value="1"/>
</dbReference>
<accession>A0A1J9RPM6</accession>
<keyword evidence="5" id="KW-1185">Reference proteome</keyword>
<evidence type="ECO:0000313" key="5">
    <source>
        <dbReference type="Proteomes" id="UP000183809"/>
    </source>
</evidence>
<feature type="region of interest" description="Disordered" evidence="1">
    <location>
        <begin position="501"/>
        <end position="543"/>
    </location>
</feature>
<dbReference type="Pfam" id="PF07287">
    <property type="entry name" value="AtuA"/>
    <property type="match status" value="1"/>
</dbReference>
<evidence type="ECO:0008006" key="6">
    <source>
        <dbReference type="Google" id="ProtNLM"/>
    </source>
</evidence>
<evidence type="ECO:0000256" key="1">
    <source>
        <dbReference type="SAM" id="MobiDB-lite"/>
    </source>
</evidence>
<comment type="caution">
    <text evidence="4">The sequence shown here is derived from an EMBL/GenBank/DDBJ whole genome shotgun (WGS) entry which is preliminary data.</text>
</comment>
<feature type="domain" description="Acyclic terpene utilisation N-terminal" evidence="2">
    <location>
        <begin position="16"/>
        <end position="486"/>
    </location>
</feature>
<dbReference type="GeneID" id="31018261"/>
<dbReference type="InterPro" id="IPR010839">
    <property type="entry name" value="AtuA_N"/>
</dbReference>